<dbReference type="EMBL" id="JABFAF010263303">
    <property type="protein sequence ID" value="MBA0875967.1"/>
    <property type="molecule type" value="Genomic_DNA"/>
</dbReference>
<evidence type="ECO:0000313" key="3">
    <source>
        <dbReference type="Proteomes" id="UP000593576"/>
    </source>
</evidence>
<gene>
    <name evidence="2" type="ORF">Goshw_026047</name>
</gene>
<dbReference type="Proteomes" id="UP000593576">
    <property type="component" value="Unassembled WGS sequence"/>
</dbReference>
<dbReference type="AlphaFoldDB" id="A0A7J9MYK2"/>
<accession>A0A7J9MYK2</accession>
<sequence>MLVRVHPNVGRSDPWQVVFTVGRGKAVVITCLKGKTRAFKSKTKGRRHWPINEAQTFTRLIISGHSITRPNESTDTVTRPNNSTDDTYGTAFSDDARCVF</sequence>
<organism evidence="2 3">
    <name type="scientific">Gossypium schwendimanii</name>
    <name type="common">Cotton</name>
    <dbReference type="NCBI Taxonomy" id="34291"/>
    <lineage>
        <taxon>Eukaryota</taxon>
        <taxon>Viridiplantae</taxon>
        <taxon>Streptophyta</taxon>
        <taxon>Embryophyta</taxon>
        <taxon>Tracheophyta</taxon>
        <taxon>Spermatophyta</taxon>
        <taxon>Magnoliopsida</taxon>
        <taxon>eudicotyledons</taxon>
        <taxon>Gunneridae</taxon>
        <taxon>Pentapetalae</taxon>
        <taxon>rosids</taxon>
        <taxon>malvids</taxon>
        <taxon>Malvales</taxon>
        <taxon>Malvaceae</taxon>
        <taxon>Malvoideae</taxon>
        <taxon>Gossypium</taxon>
    </lineage>
</organism>
<comment type="caution">
    <text evidence="2">The sequence shown here is derived from an EMBL/GenBank/DDBJ whole genome shotgun (WGS) entry which is preliminary data.</text>
</comment>
<protein>
    <submittedName>
        <fullName evidence="2">Uncharacterized protein</fullName>
    </submittedName>
</protein>
<proteinExistence type="predicted"/>
<name>A0A7J9MYK2_GOSSC</name>
<feature type="region of interest" description="Disordered" evidence="1">
    <location>
        <begin position="68"/>
        <end position="88"/>
    </location>
</feature>
<reference evidence="2 3" key="1">
    <citation type="journal article" date="2019" name="Genome Biol. Evol.">
        <title>Insights into the evolution of the New World diploid cottons (Gossypium, subgenus Houzingenia) based on genome sequencing.</title>
        <authorList>
            <person name="Grover C.E."/>
            <person name="Arick M.A. 2nd"/>
            <person name="Thrash A."/>
            <person name="Conover J.L."/>
            <person name="Sanders W.S."/>
            <person name="Peterson D.G."/>
            <person name="Frelichowski J.E."/>
            <person name="Scheffler J.A."/>
            <person name="Scheffler B.E."/>
            <person name="Wendel J.F."/>
        </authorList>
    </citation>
    <scope>NUCLEOTIDE SEQUENCE [LARGE SCALE GENOMIC DNA]</scope>
    <source>
        <strain evidence="2">1</strain>
        <tissue evidence="2">Leaf</tissue>
    </source>
</reference>
<feature type="compositionally biased region" description="Polar residues" evidence="1">
    <location>
        <begin position="68"/>
        <end position="87"/>
    </location>
</feature>
<evidence type="ECO:0000313" key="2">
    <source>
        <dbReference type="EMBL" id="MBA0875967.1"/>
    </source>
</evidence>
<keyword evidence="3" id="KW-1185">Reference proteome</keyword>
<evidence type="ECO:0000256" key="1">
    <source>
        <dbReference type="SAM" id="MobiDB-lite"/>
    </source>
</evidence>